<proteinExistence type="predicted"/>
<dbReference type="RefSeq" id="WP_170866686.1">
    <property type="nucleotide sequence ID" value="NZ_FRAC01000019.1"/>
</dbReference>
<evidence type="ECO:0000313" key="1">
    <source>
        <dbReference type="EMBL" id="SHK90879.1"/>
    </source>
</evidence>
<gene>
    <name evidence="1" type="ORF">SAMN02745136_03649</name>
</gene>
<organism evidence="1 2">
    <name type="scientific">Anaerocolumna jejuensis DSM 15929</name>
    <dbReference type="NCBI Taxonomy" id="1121322"/>
    <lineage>
        <taxon>Bacteria</taxon>
        <taxon>Bacillati</taxon>
        <taxon>Bacillota</taxon>
        <taxon>Clostridia</taxon>
        <taxon>Lachnospirales</taxon>
        <taxon>Lachnospiraceae</taxon>
        <taxon>Anaerocolumna</taxon>
    </lineage>
</organism>
<accession>A0A1M6WB83</accession>
<evidence type="ECO:0000313" key="2">
    <source>
        <dbReference type="Proteomes" id="UP000184386"/>
    </source>
</evidence>
<dbReference type="AlphaFoldDB" id="A0A1M6WB83"/>
<protein>
    <submittedName>
        <fullName evidence="1">Uncharacterized protein</fullName>
    </submittedName>
</protein>
<dbReference type="STRING" id="1121322.SAMN02745136_03649"/>
<reference evidence="1 2" key="1">
    <citation type="submission" date="2016-11" db="EMBL/GenBank/DDBJ databases">
        <authorList>
            <person name="Jaros S."/>
            <person name="Januszkiewicz K."/>
            <person name="Wedrychowicz H."/>
        </authorList>
    </citation>
    <scope>NUCLEOTIDE SEQUENCE [LARGE SCALE GENOMIC DNA]</scope>
    <source>
        <strain evidence="1 2">DSM 15929</strain>
    </source>
</reference>
<dbReference type="EMBL" id="FRAC01000019">
    <property type="protein sequence ID" value="SHK90879.1"/>
    <property type="molecule type" value="Genomic_DNA"/>
</dbReference>
<keyword evidence="2" id="KW-1185">Reference proteome</keyword>
<name>A0A1M6WB83_9FIRM</name>
<sequence length="55" mass="6351">MEAEARSADLQLPEVAVKLCARCIRFAKDWEAQAVRLWEERIGTKENKQYEAELG</sequence>
<dbReference type="Proteomes" id="UP000184386">
    <property type="component" value="Unassembled WGS sequence"/>
</dbReference>